<sequence>MFALRNTPGTDSGISPSEIVFGERQSFPGEVLRDHDETSFNSFVSSLKLAIRKQIPSRPEWHQASDVNYFVPKQLRDCDHVFVRIDRVQPGLKLKFDGPFRVISRKEKVFTLDIDGKDEA</sequence>
<reference evidence="1" key="1">
    <citation type="submission" date="2020-04" db="EMBL/GenBank/DDBJ databases">
        <authorList>
            <person name="Alioto T."/>
            <person name="Alioto T."/>
            <person name="Gomez Garrido J."/>
        </authorList>
    </citation>
    <scope>NUCLEOTIDE SEQUENCE</scope>
    <source>
        <strain evidence="1">A484AB</strain>
    </source>
</reference>
<organism evidence="1 2">
    <name type="scientific">Paramuricea clavata</name>
    <name type="common">Red gorgonian</name>
    <name type="synonym">Violescent sea-whip</name>
    <dbReference type="NCBI Taxonomy" id="317549"/>
    <lineage>
        <taxon>Eukaryota</taxon>
        <taxon>Metazoa</taxon>
        <taxon>Cnidaria</taxon>
        <taxon>Anthozoa</taxon>
        <taxon>Octocorallia</taxon>
        <taxon>Malacalcyonacea</taxon>
        <taxon>Plexauridae</taxon>
        <taxon>Paramuricea</taxon>
    </lineage>
</organism>
<dbReference type="OrthoDB" id="422540at2759"/>
<keyword evidence="2" id="KW-1185">Reference proteome</keyword>
<name>A0A7D9KMQ7_PARCT</name>
<dbReference type="PANTHER" id="PTHR38681">
    <property type="entry name" value="RETROVIRUS-RELATED POL POLYPROTEIN FROM TRANSPOSON 412-LIKE PROTEIN-RELATED"/>
    <property type="match status" value="1"/>
</dbReference>
<feature type="non-terminal residue" evidence="1">
    <location>
        <position position="120"/>
    </location>
</feature>
<protein>
    <submittedName>
        <fullName evidence="1">Uncharacterized protein</fullName>
    </submittedName>
</protein>
<evidence type="ECO:0000313" key="1">
    <source>
        <dbReference type="EMBL" id="CAB4046094.1"/>
    </source>
</evidence>
<dbReference type="AlphaFoldDB" id="A0A7D9KMQ7"/>
<comment type="caution">
    <text evidence="1">The sequence shown here is derived from an EMBL/GenBank/DDBJ whole genome shotgun (WGS) entry which is preliminary data.</text>
</comment>
<dbReference type="PANTHER" id="PTHR38681:SF1">
    <property type="entry name" value="RETROVIRUS-RELATED POL POLYPROTEIN FROM TRANSPOSON 412-LIKE PROTEIN"/>
    <property type="match status" value="1"/>
</dbReference>
<proteinExistence type="predicted"/>
<gene>
    <name evidence="1" type="ORF">PACLA_8A008060</name>
</gene>
<dbReference type="Proteomes" id="UP001152795">
    <property type="component" value="Unassembled WGS sequence"/>
</dbReference>
<dbReference type="EMBL" id="CACRXK020045715">
    <property type="protein sequence ID" value="CAB4046094.1"/>
    <property type="molecule type" value="Genomic_DNA"/>
</dbReference>
<evidence type="ECO:0000313" key="2">
    <source>
        <dbReference type="Proteomes" id="UP001152795"/>
    </source>
</evidence>
<accession>A0A7D9KMQ7</accession>